<evidence type="ECO:0000313" key="2">
    <source>
        <dbReference type="EMBL" id="MCF1713368.1"/>
    </source>
</evidence>
<evidence type="ECO:0000313" key="3">
    <source>
        <dbReference type="Proteomes" id="UP001200145"/>
    </source>
</evidence>
<dbReference type="EMBL" id="JAKEVY010000001">
    <property type="protein sequence ID" value="MCF1713368.1"/>
    <property type="molecule type" value="Genomic_DNA"/>
</dbReference>
<keyword evidence="3" id="KW-1185">Reference proteome</keyword>
<dbReference type="InterPro" id="IPR021314">
    <property type="entry name" value="DUF2911"/>
</dbReference>
<gene>
    <name evidence="2" type="ORF">L0U88_01850</name>
</gene>
<proteinExistence type="predicted"/>
<name>A0ABS9BCJ1_9BACT</name>
<organism evidence="2 3">
    <name type="scientific">Flavihumibacter fluminis</name>
    <dbReference type="NCBI Taxonomy" id="2909236"/>
    <lineage>
        <taxon>Bacteria</taxon>
        <taxon>Pseudomonadati</taxon>
        <taxon>Bacteroidota</taxon>
        <taxon>Chitinophagia</taxon>
        <taxon>Chitinophagales</taxon>
        <taxon>Chitinophagaceae</taxon>
        <taxon>Flavihumibacter</taxon>
    </lineage>
</organism>
<feature type="chain" id="PRO_5046545500" evidence="1">
    <location>
        <begin position="20"/>
        <end position="162"/>
    </location>
</feature>
<dbReference type="RefSeq" id="WP_234863901.1">
    <property type="nucleotide sequence ID" value="NZ_JAKEVY010000001.1"/>
</dbReference>
<accession>A0ABS9BCJ1</accession>
<reference evidence="2 3" key="1">
    <citation type="submission" date="2022-01" db="EMBL/GenBank/DDBJ databases">
        <title>Flavihumibacter sp. nov., isolated from sediment of a river.</title>
        <authorList>
            <person name="Liu H."/>
        </authorList>
    </citation>
    <scope>NUCLEOTIDE SEQUENCE [LARGE SCALE GENOMIC DNA]</scope>
    <source>
        <strain evidence="2 3">RY-1</strain>
    </source>
</reference>
<sequence>MRSLLLALVAVSFMLPACAQNRKSPHETVSSDNVSVTYGRPAKKGRDIFGALVPYGKVWRAGADEATEITFKKDGSLGGQPVKAGTYTLFVIPNEKEWTIILNSQLKQWGAYEYEKHKDKDVLKVNAPVGKTSAPVENFTIRIDGGKLIMEWDSTQASVPVS</sequence>
<keyword evidence="1" id="KW-0732">Signal</keyword>
<comment type="caution">
    <text evidence="2">The sequence shown here is derived from an EMBL/GenBank/DDBJ whole genome shotgun (WGS) entry which is preliminary data.</text>
</comment>
<protein>
    <submittedName>
        <fullName evidence="2">DUF2911 domain-containing protein</fullName>
    </submittedName>
</protein>
<feature type="signal peptide" evidence="1">
    <location>
        <begin position="1"/>
        <end position="19"/>
    </location>
</feature>
<dbReference type="Proteomes" id="UP001200145">
    <property type="component" value="Unassembled WGS sequence"/>
</dbReference>
<evidence type="ECO:0000256" key="1">
    <source>
        <dbReference type="SAM" id="SignalP"/>
    </source>
</evidence>
<dbReference type="Pfam" id="PF11138">
    <property type="entry name" value="DUF2911"/>
    <property type="match status" value="1"/>
</dbReference>